<dbReference type="GO" id="GO:0030145">
    <property type="term" value="F:manganese ion binding"/>
    <property type="evidence" value="ECO:0007669"/>
    <property type="project" value="UniProtKB-UniRule"/>
</dbReference>
<keyword evidence="13 14" id="KW-0464">Manganese</keyword>
<feature type="binding site" evidence="14 15">
    <location>
        <position position="37"/>
    </location>
    <ligand>
        <name>a divalent metal cation</name>
        <dbReference type="ChEBI" id="CHEBI:60240"/>
    </ligand>
</feature>
<keyword evidence="8 14" id="KW-0963">Cytoplasm</keyword>
<feature type="domain" description="RNase H type-2" evidence="18">
    <location>
        <begin position="31"/>
        <end position="222"/>
    </location>
</feature>
<dbReference type="EC" id="3.1.26.4" evidence="6 14"/>
<dbReference type="Pfam" id="PF01351">
    <property type="entry name" value="RNase_HII"/>
    <property type="match status" value="1"/>
</dbReference>
<evidence type="ECO:0000256" key="3">
    <source>
        <dbReference type="ARBA" id="ARBA00004065"/>
    </source>
</evidence>
<evidence type="ECO:0000256" key="7">
    <source>
        <dbReference type="ARBA" id="ARBA00019179"/>
    </source>
</evidence>
<evidence type="ECO:0000256" key="6">
    <source>
        <dbReference type="ARBA" id="ARBA00012180"/>
    </source>
</evidence>
<organism evidence="19 20">
    <name type="scientific">Actinomadura craniellae</name>
    <dbReference type="NCBI Taxonomy" id="2231787"/>
    <lineage>
        <taxon>Bacteria</taxon>
        <taxon>Bacillati</taxon>
        <taxon>Actinomycetota</taxon>
        <taxon>Actinomycetes</taxon>
        <taxon>Streptosporangiales</taxon>
        <taxon>Thermomonosporaceae</taxon>
        <taxon>Actinomadura</taxon>
    </lineage>
</organism>
<dbReference type="InterPro" id="IPR036397">
    <property type="entry name" value="RNaseH_sf"/>
</dbReference>
<dbReference type="SUPFAM" id="SSF53098">
    <property type="entry name" value="Ribonuclease H-like"/>
    <property type="match status" value="1"/>
</dbReference>
<evidence type="ECO:0000256" key="5">
    <source>
        <dbReference type="ARBA" id="ARBA00007383"/>
    </source>
</evidence>
<dbReference type="PANTHER" id="PTHR10954:SF18">
    <property type="entry name" value="RIBONUCLEASE HII"/>
    <property type="match status" value="1"/>
</dbReference>
<dbReference type="Proteomes" id="UP000251891">
    <property type="component" value="Unassembled WGS sequence"/>
</dbReference>
<evidence type="ECO:0000256" key="4">
    <source>
        <dbReference type="ARBA" id="ARBA00004496"/>
    </source>
</evidence>
<evidence type="ECO:0000256" key="16">
    <source>
        <dbReference type="RuleBase" id="RU003515"/>
    </source>
</evidence>
<keyword evidence="10 14" id="KW-0479">Metal-binding</keyword>
<feature type="binding site" evidence="14 15">
    <location>
        <position position="131"/>
    </location>
    <ligand>
        <name>a divalent metal cation</name>
        <dbReference type="ChEBI" id="CHEBI:60240"/>
    </ligand>
</feature>
<comment type="cofactor">
    <cofactor evidence="2">
        <name>Mg(2+)</name>
        <dbReference type="ChEBI" id="CHEBI:18420"/>
    </cofactor>
</comment>
<dbReference type="PANTHER" id="PTHR10954">
    <property type="entry name" value="RIBONUCLEASE H2 SUBUNIT A"/>
    <property type="match status" value="1"/>
</dbReference>
<dbReference type="AlphaFoldDB" id="A0A365H0G8"/>
<dbReference type="CDD" id="cd07182">
    <property type="entry name" value="RNase_HII_bacteria_HII_like"/>
    <property type="match status" value="1"/>
</dbReference>
<evidence type="ECO:0000256" key="9">
    <source>
        <dbReference type="ARBA" id="ARBA00022722"/>
    </source>
</evidence>
<keyword evidence="12 14" id="KW-0378">Hydrolase</keyword>
<dbReference type="NCBIfam" id="NF000595">
    <property type="entry name" value="PRK00015.1-3"/>
    <property type="match status" value="1"/>
</dbReference>
<evidence type="ECO:0000256" key="10">
    <source>
        <dbReference type="ARBA" id="ARBA00022723"/>
    </source>
</evidence>
<comment type="caution">
    <text evidence="19">The sequence shown here is derived from an EMBL/GenBank/DDBJ whole genome shotgun (WGS) entry which is preliminary data.</text>
</comment>
<protein>
    <recommendedName>
        <fullName evidence="7 14">Ribonuclease HII</fullName>
        <shortName evidence="14">RNase HII</shortName>
        <ecNumber evidence="6 14">3.1.26.4</ecNumber>
    </recommendedName>
</protein>
<evidence type="ECO:0000256" key="15">
    <source>
        <dbReference type="PROSITE-ProRule" id="PRU01319"/>
    </source>
</evidence>
<dbReference type="InterPro" id="IPR001352">
    <property type="entry name" value="RNase_HII/HIII"/>
</dbReference>
<feature type="compositionally biased region" description="Basic and acidic residues" evidence="17">
    <location>
        <begin position="223"/>
        <end position="237"/>
    </location>
</feature>
<dbReference type="GO" id="GO:0004523">
    <property type="term" value="F:RNA-DNA hybrid ribonuclease activity"/>
    <property type="evidence" value="ECO:0007669"/>
    <property type="project" value="UniProtKB-UniRule"/>
</dbReference>
<comment type="cofactor">
    <cofactor evidence="14 15">
        <name>Mn(2+)</name>
        <dbReference type="ChEBI" id="CHEBI:29035"/>
    </cofactor>
    <cofactor evidence="14 15">
        <name>Mg(2+)</name>
        <dbReference type="ChEBI" id="CHEBI:18420"/>
    </cofactor>
    <text evidence="14 15">Manganese or magnesium. Binds 1 divalent metal ion per monomer in the absence of substrate. May bind a second metal ion after substrate binding.</text>
</comment>
<comment type="similarity">
    <text evidence="5 14 16">Belongs to the RNase HII family.</text>
</comment>
<evidence type="ECO:0000256" key="17">
    <source>
        <dbReference type="SAM" id="MobiDB-lite"/>
    </source>
</evidence>
<name>A0A365H0G8_9ACTN</name>
<dbReference type="GO" id="GO:0043137">
    <property type="term" value="P:DNA replication, removal of RNA primer"/>
    <property type="evidence" value="ECO:0007669"/>
    <property type="project" value="TreeGrafter"/>
</dbReference>
<proteinExistence type="inferred from homology"/>
<comment type="function">
    <text evidence="3 14 16">Endonuclease that specifically degrades the RNA of RNA-DNA hybrids.</text>
</comment>
<dbReference type="InterPro" id="IPR012337">
    <property type="entry name" value="RNaseH-like_sf"/>
</dbReference>
<sequence length="261" mass="28103">MTGLRRPPRYTPRRDAGLYAYERALEHGGFTPVAGVDEAGRGACAGPMVIAAVILPAGRRDRIEGLADSKLLTPRRREEIYARIVARARAWSVVVVPSRDIDRIGLHRCNITGMRRALAALTVRPAYALSDGFRIPGLDVPGLAIPKGDQVAACVAAASVVAKVTRDRLMGELHERFPEYGFDVHKGYGTREHTAALAAHGPCAEHRFSFVNIARLQEDVTTMRKDGTPDARMRKNESGAPGDTAPHGADLVGVADPADVA</sequence>
<reference evidence="19 20" key="1">
    <citation type="submission" date="2018-06" db="EMBL/GenBank/DDBJ databases">
        <title>Actinomadura craniellae sp. nov. isolated from marine sponge Craniella sp.</title>
        <authorList>
            <person name="Li L."/>
            <person name="Xu Q.H."/>
            <person name="Lin H.W."/>
            <person name="Lu Y.H."/>
        </authorList>
    </citation>
    <scope>NUCLEOTIDE SEQUENCE [LARGE SCALE GENOMIC DNA]</scope>
    <source>
        <strain evidence="19 20">LHW63021</strain>
    </source>
</reference>
<dbReference type="OrthoDB" id="9803420at2"/>
<keyword evidence="9 14" id="KW-0540">Nuclease</keyword>
<evidence type="ECO:0000313" key="19">
    <source>
        <dbReference type="EMBL" id="RAY12557.1"/>
    </source>
</evidence>
<keyword evidence="11 14" id="KW-0255">Endonuclease</keyword>
<accession>A0A365H0G8</accession>
<dbReference type="GO" id="GO:0006298">
    <property type="term" value="P:mismatch repair"/>
    <property type="evidence" value="ECO:0007669"/>
    <property type="project" value="TreeGrafter"/>
</dbReference>
<evidence type="ECO:0000313" key="20">
    <source>
        <dbReference type="Proteomes" id="UP000251891"/>
    </source>
</evidence>
<dbReference type="RefSeq" id="WP_111870611.1">
    <property type="nucleotide sequence ID" value="NZ_QLYX01000013.1"/>
</dbReference>
<dbReference type="InterPro" id="IPR024567">
    <property type="entry name" value="RNase_HII/HIII_dom"/>
</dbReference>
<evidence type="ECO:0000256" key="14">
    <source>
        <dbReference type="HAMAP-Rule" id="MF_00052"/>
    </source>
</evidence>
<evidence type="ECO:0000256" key="1">
    <source>
        <dbReference type="ARBA" id="ARBA00000077"/>
    </source>
</evidence>
<evidence type="ECO:0000256" key="13">
    <source>
        <dbReference type="ARBA" id="ARBA00023211"/>
    </source>
</evidence>
<keyword evidence="20" id="KW-1185">Reference proteome</keyword>
<dbReference type="InterPro" id="IPR022898">
    <property type="entry name" value="RNase_HII"/>
</dbReference>
<evidence type="ECO:0000256" key="12">
    <source>
        <dbReference type="ARBA" id="ARBA00022801"/>
    </source>
</evidence>
<dbReference type="GO" id="GO:0005737">
    <property type="term" value="C:cytoplasm"/>
    <property type="evidence" value="ECO:0007669"/>
    <property type="project" value="UniProtKB-SubCell"/>
</dbReference>
<dbReference type="GO" id="GO:0032299">
    <property type="term" value="C:ribonuclease H2 complex"/>
    <property type="evidence" value="ECO:0007669"/>
    <property type="project" value="TreeGrafter"/>
</dbReference>
<feature type="region of interest" description="Disordered" evidence="17">
    <location>
        <begin position="223"/>
        <end position="261"/>
    </location>
</feature>
<gene>
    <name evidence="14" type="primary">rnhB</name>
    <name evidence="19" type="ORF">DPM19_25430</name>
</gene>
<evidence type="ECO:0000256" key="8">
    <source>
        <dbReference type="ARBA" id="ARBA00022490"/>
    </source>
</evidence>
<dbReference type="HAMAP" id="MF_00052_B">
    <property type="entry name" value="RNase_HII_B"/>
    <property type="match status" value="1"/>
</dbReference>
<comment type="subcellular location">
    <subcellularLocation>
        <location evidence="4 14">Cytoplasm</location>
    </subcellularLocation>
</comment>
<evidence type="ECO:0000256" key="11">
    <source>
        <dbReference type="ARBA" id="ARBA00022759"/>
    </source>
</evidence>
<evidence type="ECO:0000259" key="18">
    <source>
        <dbReference type="PROSITE" id="PS51975"/>
    </source>
</evidence>
<dbReference type="EMBL" id="QLYX01000013">
    <property type="protein sequence ID" value="RAY12557.1"/>
    <property type="molecule type" value="Genomic_DNA"/>
</dbReference>
<feature type="binding site" evidence="14 15">
    <location>
        <position position="38"/>
    </location>
    <ligand>
        <name>a divalent metal cation</name>
        <dbReference type="ChEBI" id="CHEBI:60240"/>
    </ligand>
</feature>
<evidence type="ECO:0000256" key="2">
    <source>
        <dbReference type="ARBA" id="ARBA00001946"/>
    </source>
</evidence>
<dbReference type="GO" id="GO:0003723">
    <property type="term" value="F:RNA binding"/>
    <property type="evidence" value="ECO:0007669"/>
    <property type="project" value="UniProtKB-UniRule"/>
</dbReference>
<dbReference type="NCBIfam" id="NF000598">
    <property type="entry name" value="PRK00015.2-2"/>
    <property type="match status" value="1"/>
</dbReference>
<dbReference type="Gene3D" id="3.30.420.10">
    <property type="entry name" value="Ribonuclease H-like superfamily/Ribonuclease H"/>
    <property type="match status" value="1"/>
</dbReference>
<dbReference type="PROSITE" id="PS51975">
    <property type="entry name" value="RNASE_H_2"/>
    <property type="match status" value="1"/>
</dbReference>
<comment type="catalytic activity">
    <reaction evidence="1 14 15 16">
        <text>Endonucleolytic cleavage to 5'-phosphomonoester.</text>
        <dbReference type="EC" id="3.1.26.4"/>
    </reaction>
</comment>